<organism evidence="12 13">
    <name type="scientific">Babesia bovis</name>
    <dbReference type="NCBI Taxonomy" id="5865"/>
    <lineage>
        <taxon>Eukaryota</taxon>
        <taxon>Sar</taxon>
        <taxon>Alveolata</taxon>
        <taxon>Apicomplexa</taxon>
        <taxon>Aconoidasida</taxon>
        <taxon>Piroplasmida</taxon>
        <taxon>Babesiidae</taxon>
        <taxon>Babesia</taxon>
    </lineage>
</organism>
<dbReference type="OMA" id="KWMTTIR"/>
<dbReference type="Pfam" id="PF26466">
    <property type="entry name" value="DNA_primase_lrg_N"/>
    <property type="match status" value="1"/>
</dbReference>
<dbReference type="Proteomes" id="UP000002173">
    <property type="component" value="Unassembled WGS sequence"/>
</dbReference>
<dbReference type="EC" id="2.7.7.-" evidence="12"/>
<evidence type="ECO:0000256" key="3">
    <source>
        <dbReference type="ARBA" id="ARBA00022485"/>
    </source>
</evidence>
<evidence type="ECO:0000256" key="2">
    <source>
        <dbReference type="ARBA" id="ARBA00010564"/>
    </source>
</evidence>
<dbReference type="GO" id="GO:0016779">
    <property type="term" value="F:nucleotidyltransferase activity"/>
    <property type="evidence" value="ECO:0007669"/>
    <property type="project" value="UniProtKB-KW"/>
</dbReference>
<keyword evidence="3" id="KW-0004">4Fe-4S</keyword>
<feature type="region of interest" description="Disordered" evidence="10">
    <location>
        <begin position="65"/>
        <end position="87"/>
    </location>
</feature>
<comment type="cofactor">
    <cofactor evidence="1">
        <name>[4Fe-4S] cluster</name>
        <dbReference type="ChEBI" id="CHEBI:49883"/>
    </cofactor>
</comment>
<protein>
    <submittedName>
        <fullName evidence="12">DNA primase, large subunit</fullName>
        <ecNumber evidence="12">2.7.7.-</ecNumber>
    </submittedName>
</protein>
<dbReference type="GO" id="GO:0003677">
    <property type="term" value="F:DNA binding"/>
    <property type="evidence" value="ECO:0007669"/>
    <property type="project" value="UniProtKB-KW"/>
</dbReference>
<keyword evidence="5" id="KW-0235">DNA replication</keyword>
<dbReference type="CDD" id="cd07322">
    <property type="entry name" value="PriL_PriS_Eukaryotic"/>
    <property type="match status" value="1"/>
</dbReference>
<accession>A7AVK1</accession>
<keyword evidence="13" id="KW-1185">Reference proteome</keyword>
<dbReference type="FunCoup" id="A7AVK1">
    <property type="interactions" value="408"/>
</dbReference>
<evidence type="ECO:0000313" key="13">
    <source>
        <dbReference type="Proteomes" id="UP000002173"/>
    </source>
</evidence>
<dbReference type="InParanoid" id="A7AVK1"/>
<dbReference type="Pfam" id="PF04104">
    <property type="entry name" value="DNA_primase_lrg"/>
    <property type="match status" value="1"/>
</dbReference>
<dbReference type="AlphaFoldDB" id="A7AVK1"/>
<dbReference type="Gene3D" id="1.20.930.80">
    <property type="match status" value="1"/>
</dbReference>
<dbReference type="PANTHER" id="PTHR10537:SF3">
    <property type="entry name" value="DNA PRIMASE LARGE SUBUNIT"/>
    <property type="match status" value="1"/>
</dbReference>
<dbReference type="GO" id="GO:0051539">
    <property type="term" value="F:4 iron, 4 sulfur cluster binding"/>
    <property type="evidence" value="ECO:0007669"/>
    <property type="project" value="UniProtKB-KW"/>
</dbReference>
<feature type="domain" description="DNA primase large subunit C-terminal" evidence="11">
    <location>
        <begin position="339"/>
        <end position="503"/>
    </location>
</feature>
<dbReference type="VEuPathDB" id="PiroplasmaDB:BBOV_IV002300"/>
<evidence type="ECO:0000313" key="12">
    <source>
        <dbReference type="EMBL" id="EDO05827.1"/>
    </source>
</evidence>
<dbReference type="EMBL" id="AAXT01000004">
    <property type="protein sequence ID" value="EDO05827.1"/>
    <property type="molecule type" value="Genomic_DNA"/>
</dbReference>
<sequence length="520" mass="60151">MSQILLQDDAADCAIYSKCFYKGSKHVICFYNEPPLTGQINLRTFQEVAAKRLAMLQYIDSKSDFRQKKSDNKGKNPQYHNNSNPADHVSDIETKMEELGFMLPNPVFDKEDVEKYLHIAQADVISHFILRLAIICVLYHAIDVLYYGFGSAVFHQIWSFIYRFGRARDKRDWFLRNEVRLFEIRLEKLKNVKIRDMVVPTMMTHSNQMAEQMKQIQELIQFRNDASKVEKLYIAPFYPDAMVLVRNRQVALKNGQAYVPNTLLHILCSSKFRQQVQNSLRSLDEAGTIDAAKPFVDERISGFLRVLPESYLATDYSRSNYVPGENESLNLANVNSIFRQTFPPCMRRIFTHYVNSRHLKHNARRQFWLFLKGCGMSLEENIHFNRNIWHDATSFDKEHVYNIRHIYGKEGRRLSYPPLSCNAIIKSLPPPVQGQVHGCPFKELDNNGVRKMLEDFGLGDDQITPIMDLKATHQYQLACVEYFAQNTPNGATEGVGIHPNVFFQNSFKANYASTSKDIAE</sequence>
<evidence type="ECO:0000256" key="9">
    <source>
        <dbReference type="ARBA" id="ARBA00023125"/>
    </source>
</evidence>
<keyword evidence="12" id="KW-0808">Transferase</keyword>
<evidence type="ECO:0000256" key="6">
    <source>
        <dbReference type="ARBA" id="ARBA00022723"/>
    </source>
</evidence>
<dbReference type="GO" id="GO:0005658">
    <property type="term" value="C:alpha DNA polymerase:primase complex"/>
    <property type="evidence" value="ECO:0007669"/>
    <property type="project" value="TreeGrafter"/>
</dbReference>
<dbReference type="InterPro" id="IPR007238">
    <property type="entry name" value="DNA_primase_lsu_euk/arc"/>
</dbReference>
<evidence type="ECO:0000259" key="11">
    <source>
        <dbReference type="Pfam" id="PF04104"/>
    </source>
</evidence>
<gene>
    <name evidence="12" type="ORF">BBOV_IV002300</name>
</gene>
<keyword evidence="6" id="KW-0479">Metal-binding</keyword>
<keyword evidence="8" id="KW-0411">Iron-sulfur</keyword>
<feature type="compositionally biased region" description="Basic and acidic residues" evidence="10">
    <location>
        <begin position="65"/>
        <end position="74"/>
    </location>
</feature>
<reference evidence="13" key="2">
    <citation type="journal article" date="2020" name="Data Brief">
        <title>Transcriptome dataset of Babesia bovis life stages within vertebrate and invertebrate hosts.</title>
        <authorList>
            <person name="Ueti M.W."/>
            <person name="Johnson W.C."/>
            <person name="Kappmeyer L.S."/>
            <person name="Herndon D.R."/>
            <person name="Mousel M.R."/>
            <person name="Reif K.E."/>
            <person name="Taus N.S."/>
            <person name="Ifeonu O.O."/>
            <person name="Silva J.C."/>
            <person name="Suarez C.E."/>
            <person name="Brayton K.A."/>
        </authorList>
    </citation>
    <scope>NUCLEOTIDE SEQUENCE [LARGE SCALE GENOMIC DNA]</scope>
</reference>
<evidence type="ECO:0000256" key="7">
    <source>
        <dbReference type="ARBA" id="ARBA00023004"/>
    </source>
</evidence>
<dbReference type="GO" id="GO:0006269">
    <property type="term" value="P:DNA replication, synthesis of primer"/>
    <property type="evidence" value="ECO:0007669"/>
    <property type="project" value="UniProtKB-KW"/>
</dbReference>
<evidence type="ECO:0000256" key="4">
    <source>
        <dbReference type="ARBA" id="ARBA00022515"/>
    </source>
</evidence>
<dbReference type="GO" id="GO:0006270">
    <property type="term" value="P:DNA replication initiation"/>
    <property type="evidence" value="ECO:0007669"/>
    <property type="project" value="TreeGrafter"/>
</dbReference>
<comment type="caution">
    <text evidence="12">The sequence shown here is derived from an EMBL/GenBank/DDBJ whole genome shotgun (WGS) entry which is preliminary data.</text>
</comment>
<dbReference type="GO" id="GO:0046872">
    <property type="term" value="F:metal ion binding"/>
    <property type="evidence" value="ECO:0007669"/>
    <property type="project" value="UniProtKB-KW"/>
</dbReference>
<keyword evidence="9" id="KW-0238">DNA-binding</keyword>
<dbReference type="InterPro" id="IPR016558">
    <property type="entry name" value="DNA_primase_lsu_euk"/>
</dbReference>
<keyword evidence="7" id="KW-0408">Iron</keyword>
<evidence type="ECO:0000256" key="10">
    <source>
        <dbReference type="SAM" id="MobiDB-lite"/>
    </source>
</evidence>
<reference evidence="13" key="3">
    <citation type="journal article" date="2021" name="Int. J. Parasitol.">
        <title>Comparative analysis of gene expression between Babesia bovis blood stages and kinetes allowed by improved genome annotation.</title>
        <authorList>
            <person name="Ueti M.W."/>
            <person name="Johnson W.C."/>
            <person name="Kappmeyer L.S."/>
            <person name="Herndon D.R."/>
            <person name="Mousel M.R."/>
            <person name="Reif K.E."/>
            <person name="Taus N.S."/>
            <person name="Ifeonu O.O."/>
            <person name="Silva J.C."/>
            <person name="Suarez C.E."/>
            <person name="Brayton K.A."/>
        </authorList>
    </citation>
    <scope>NUCLEOTIDE SEQUENCE [LARGE SCALE GENOMIC DNA]</scope>
</reference>
<dbReference type="STRING" id="5865.A7AVK1"/>
<dbReference type="InterPro" id="IPR058560">
    <property type="entry name" value="DNA_primase_C"/>
</dbReference>
<reference evidence="12 13" key="1">
    <citation type="journal article" date="2007" name="PLoS Pathog.">
        <title>Genome sequence of Babesia bovis and comparative analysis of apicomplexan hemoprotozoa.</title>
        <authorList>
            <person name="Brayton K.A."/>
            <person name="Lau A.O.T."/>
            <person name="Herndon D.R."/>
            <person name="Hannick L."/>
            <person name="Kappmeyer L.S."/>
            <person name="Berens S.J."/>
            <person name="Bidwell S.L."/>
            <person name="Brown W.C."/>
            <person name="Crabtree J."/>
            <person name="Fadrosh D."/>
            <person name="Feldblum T."/>
            <person name="Forberger H.A."/>
            <person name="Haas B.J."/>
            <person name="Howell J.M."/>
            <person name="Khouri H."/>
            <person name="Koo H."/>
            <person name="Mann D.J."/>
            <person name="Norimine J."/>
            <person name="Paulsen I.T."/>
            <person name="Radune D."/>
            <person name="Ren Q."/>
            <person name="Smith R.K. Jr."/>
            <person name="Suarez C.E."/>
            <person name="White O."/>
            <person name="Wortman J.R."/>
            <person name="Knowles D.P. Jr."/>
            <person name="McElwain T.F."/>
            <person name="Nene V.M."/>
        </authorList>
    </citation>
    <scope>NUCLEOTIDE SEQUENCE [LARGE SCALE GENOMIC DNA]</scope>
    <source>
        <strain evidence="12">T2Bo</strain>
    </source>
</reference>
<name>A7AVK1_BABBO</name>
<evidence type="ECO:0000256" key="8">
    <source>
        <dbReference type="ARBA" id="ARBA00023014"/>
    </source>
</evidence>
<comment type="similarity">
    <text evidence="2">Belongs to the eukaryotic-type primase large subunit family.</text>
</comment>
<evidence type="ECO:0000256" key="5">
    <source>
        <dbReference type="ARBA" id="ARBA00022705"/>
    </source>
</evidence>
<proteinExistence type="inferred from homology"/>
<dbReference type="eggNOG" id="KOG2267">
    <property type="taxonomic scope" value="Eukaryota"/>
</dbReference>
<dbReference type="PANTHER" id="PTHR10537">
    <property type="entry name" value="DNA PRIMASE LARGE SUBUNIT"/>
    <property type="match status" value="1"/>
</dbReference>
<keyword evidence="12" id="KW-0548">Nucleotidyltransferase</keyword>
<keyword evidence="4" id="KW-0639">Primosome</keyword>
<evidence type="ECO:0000256" key="1">
    <source>
        <dbReference type="ARBA" id="ARBA00001966"/>
    </source>
</evidence>